<accession>A0A5B8LTI8</accession>
<dbReference type="KEGG" id="dea:FPZ08_12900"/>
<organism evidence="1 2">
    <name type="scientific">Devosia ginsengisoli</name>
    <dbReference type="NCBI Taxonomy" id="400770"/>
    <lineage>
        <taxon>Bacteria</taxon>
        <taxon>Pseudomonadati</taxon>
        <taxon>Pseudomonadota</taxon>
        <taxon>Alphaproteobacteria</taxon>
        <taxon>Hyphomicrobiales</taxon>
        <taxon>Devosiaceae</taxon>
        <taxon>Devosia</taxon>
    </lineage>
</organism>
<dbReference type="AlphaFoldDB" id="A0A5B8LTI8"/>
<dbReference type="InterPro" id="IPR024291">
    <property type="entry name" value="DUF3829"/>
</dbReference>
<proteinExistence type="predicted"/>
<sequence length="360" mass="40428">MEQFMRSSSLWQFVGRAIWPSASMLIAGLMAMLSLMPHAQDAAQDIQSAIEKANLYIDIAEYTEHAVDSWDRYLGWVNVKTGPTGKERYISDGMYPIDDLSGFLEAARRGAALEPSTPDLDSTITRYLDAYEALFPVMNRANDYYERELYRTDAMTEGRALHAQMVPLVAAFLTEREAMLRELRPFVREVERQEMTAMEEREGRSLAWQTAQVMHAANQVVDLFPQTRPTPIDPDTFEQMLDGIGPNTSGEEFDEIISGVAKPVDVVVDLALFDPAVEEYAEAVDLFERFAAETPEEIEDFKDLPRQFLSSLLVLQESLARSQGRDFDGSGQQVGQVAQIYFSMVSASSGLSRSGLQFLN</sequence>
<protein>
    <submittedName>
        <fullName evidence="1">DUF3829 domain-containing protein</fullName>
    </submittedName>
</protein>
<keyword evidence="2" id="KW-1185">Reference proteome</keyword>
<dbReference type="Proteomes" id="UP000315364">
    <property type="component" value="Chromosome"/>
</dbReference>
<name>A0A5B8LTI8_9HYPH</name>
<dbReference type="Pfam" id="PF12889">
    <property type="entry name" value="DUF3829"/>
    <property type="match status" value="1"/>
</dbReference>
<evidence type="ECO:0000313" key="2">
    <source>
        <dbReference type="Proteomes" id="UP000315364"/>
    </source>
</evidence>
<evidence type="ECO:0000313" key="1">
    <source>
        <dbReference type="EMBL" id="QDZ11578.1"/>
    </source>
</evidence>
<gene>
    <name evidence="1" type="ORF">FPZ08_12900</name>
</gene>
<dbReference type="OrthoDB" id="8004422at2"/>
<dbReference type="EMBL" id="CP042304">
    <property type="protein sequence ID" value="QDZ11578.1"/>
    <property type="molecule type" value="Genomic_DNA"/>
</dbReference>
<reference evidence="1 2" key="1">
    <citation type="submission" date="2019-07" db="EMBL/GenBank/DDBJ databases">
        <title>Full genome sequence of Devosia sp. Gsoil 520.</title>
        <authorList>
            <person name="Im W.-T."/>
        </authorList>
    </citation>
    <scope>NUCLEOTIDE SEQUENCE [LARGE SCALE GENOMIC DNA]</scope>
    <source>
        <strain evidence="1 2">Gsoil 520</strain>
    </source>
</reference>